<sequence>MSIPSGKERTVSVHSARKKSRRTTSDIKTPDLRDDWKQFPVLFQKYCEARLCPMYPKVYNFLERDDGQFIQIDYPLSNMDYKTTENKLVIYTYTNREMNIRKTVCKCPHVIDTRMFFALNQTLLNYSSMTCLKLEFCNIGADHIIILQDSLKTKNIITELSLVGNPIKEQSYYRLIYCGLKSLILRFCEITDRGLKKIAREFLNHDSDFATLIHLDLSSNMIFDEGCKYIATILKCDRTLQSISLIDCKITDVGCATLISCFNKFALNFEEVYKRRTIRLEYLKQLQKVNVDKDEPEFILLENKINRYPFTNHESFAAEGEIFCMGNYTLISLNISHNNLTSSSLDLVLKSLVEQTETFGNGKGLRRVILEGQNTPECEDIKSKISDFLSSKNRKSQTTSSAEGSMRSRSSAEAHSSAHSAGFDKEEKVSFQ</sequence>
<dbReference type="InterPro" id="IPR032675">
    <property type="entry name" value="LRR_dom_sf"/>
</dbReference>
<evidence type="ECO:0000313" key="2">
    <source>
        <dbReference type="EMBL" id="CAG9769842.1"/>
    </source>
</evidence>
<dbReference type="Proteomes" id="UP001152799">
    <property type="component" value="Chromosome 6"/>
</dbReference>
<feature type="compositionally biased region" description="Low complexity" evidence="1">
    <location>
        <begin position="400"/>
        <end position="421"/>
    </location>
</feature>
<feature type="compositionally biased region" description="Polar residues" evidence="1">
    <location>
        <begin position="389"/>
        <end position="399"/>
    </location>
</feature>
<feature type="region of interest" description="Disordered" evidence="1">
    <location>
        <begin position="1"/>
        <end position="29"/>
    </location>
</feature>
<dbReference type="PANTHER" id="PTHR46984">
    <property type="entry name" value="LEUCINE-RICH REPEAT-CONTAINING PROTEIN 71"/>
    <property type="match status" value="1"/>
</dbReference>
<dbReference type="SUPFAM" id="SSF52047">
    <property type="entry name" value="RNI-like"/>
    <property type="match status" value="1"/>
</dbReference>
<evidence type="ECO:0000256" key="1">
    <source>
        <dbReference type="SAM" id="MobiDB-lite"/>
    </source>
</evidence>
<reference evidence="2" key="1">
    <citation type="submission" date="2022-01" db="EMBL/GenBank/DDBJ databases">
        <authorList>
            <person name="King R."/>
        </authorList>
    </citation>
    <scope>NUCLEOTIDE SEQUENCE</scope>
</reference>
<keyword evidence="3" id="KW-1185">Reference proteome</keyword>
<dbReference type="OrthoDB" id="120976at2759"/>
<dbReference type="EMBL" id="OU892282">
    <property type="protein sequence ID" value="CAG9769842.1"/>
    <property type="molecule type" value="Genomic_DNA"/>
</dbReference>
<evidence type="ECO:0000313" key="3">
    <source>
        <dbReference type="Proteomes" id="UP001152799"/>
    </source>
</evidence>
<protein>
    <submittedName>
        <fullName evidence="2">Uncharacterized protein</fullName>
    </submittedName>
</protein>
<feature type="compositionally biased region" description="Basic and acidic residues" evidence="1">
    <location>
        <begin position="422"/>
        <end position="432"/>
    </location>
</feature>
<dbReference type="InterPro" id="IPR001611">
    <property type="entry name" value="Leu-rich_rpt"/>
</dbReference>
<accession>A0A9N9QGU7</accession>
<name>A0A9N9QGU7_9CUCU</name>
<dbReference type="Pfam" id="PF13516">
    <property type="entry name" value="LRR_6"/>
    <property type="match status" value="2"/>
</dbReference>
<dbReference type="InterPro" id="IPR053040">
    <property type="entry name" value="LRR-containing_protein_71"/>
</dbReference>
<proteinExistence type="predicted"/>
<dbReference type="PANTHER" id="PTHR46984:SF1">
    <property type="entry name" value="LEUCINE-RICH REPEAT-CONTAINING PROTEIN 71"/>
    <property type="match status" value="1"/>
</dbReference>
<dbReference type="AlphaFoldDB" id="A0A9N9QGU7"/>
<dbReference type="Gene3D" id="3.80.10.10">
    <property type="entry name" value="Ribonuclease Inhibitor"/>
    <property type="match status" value="1"/>
</dbReference>
<feature type="compositionally biased region" description="Basic and acidic residues" evidence="1">
    <location>
        <begin position="1"/>
        <end position="11"/>
    </location>
</feature>
<organism evidence="2 3">
    <name type="scientific">Ceutorhynchus assimilis</name>
    <name type="common">cabbage seed weevil</name>
    <dbReference type="NCBI Taxonomy" id="467358"/>
    <lineage>
        <taxon>Eukaryota</taxon>
        <taxon>Metazoa</taxon>
        <taxon>Ecdysozoa</taxon>
        <taxon>Arthropoda</taxon>
        <taxon>Hexapoda</taxon>
        <taxon>Insecta</taxon>
        <taxon>Pterygota</taxon>
        <taxon>Neoptera</taxon>
        <taxon>Endopterygota</taxon>
        <taxon>Coleoptera</taxon>
        <taxon>Polyphaga</taxon>
        <taxon>Cucujiformia</taxon>
        <taxon>Curculionidae</taxon>
        <taxon>Ceutorhynchinae</taxon>
        <taxon>Ceutorhynchus</taxon>
    </lineage>
</organism>
<gene>
    <name evidence="2" type="ORF">CEUTPL_LOCUS10316</name>
</gene>
<feature type="region of interest" description="Disordered" evidence="1">
    <location>
        <begin position="389"/>
        <end position="432"/>
    </location>
</feature>